<sequence length="267" mass="29846">MEKNQHYNTAIPSDDQVRQVLDQEDRIFVDAMREIENARRRNLDRLAEMIASDPKLRAKLEATQRNKFQPKLDLSSLEEIAARTHTGRVRSDRSNIEHVSPTFRHTSGKTRGVIQRVPFMADNIPRDGHIKVDVAPGKRVLQTDIHLGDSKTEDLSMAMVAAAYGLSGEQLGVIPAVSGGGQSVPDPRLSYIDEAPFVPNHMAQHYLQTAKGPVCPVGPSPSGRALRVEKLQGWSAARRDRAATSAPVRKKLRDRTRAQKQARRKQR</sequence>
<name>A0AAE7XHC3_9CAUD</name>
<evidence type="ECO:0000313" key="2">
    <source>
        <dbReference type="EMBL" id="QZE56234.1"/>
    </source>
</evidence>
<organism evidence="2 3">
    <name type="scientific">Erwinia phage pEa_SNUABM_3</name>
    <dbReference type="NCBI Taxonomy" id="2869552"/>
    <lineage>
        <taxon>Viruses</taxon>
        <taxon>Duplodnaviria</taxon>
        <taxon>Heunggongvirae</taxon>
        <taxon>Uroviricota</taxon>
        <taxon>Caudoviricetes</taxon>
        <taxon>Alexandravirus</taxon>
        <taxon>Alexandravirus SNUABM3</taxon>
    </lineage>
</organism>
<dbReference type="EMBL" id="MZ443770">
    <property type="protein sequence ID" value="QZE56234.1"/>
    <property type="molecule type" value="Genomic_DNA"/>
</dbReference>
<proteinExistence type="predicted"/>
<evidence type="ECO:0000313" key="3">
    <source>
        <dbReference type="Proteomes" id="UP000827787"/>
    </source>
</evidence>
<keyword evidence="3" id="KW-1185">Reference proteome</keyword>
<gene>
    <name evidence="2" type="ORF">pEaSNUABM3_00037</name>
</gene>
<feature type="region of interest" description="Disordered" evidence="1">
    <location>
        <begin position="232"/>
        <end position="267"/>
    </location>
</feature>
<protein>
    <submittedName>
        <fullName evidence="2">Uncharacterized protein</fullName>
    </submittedName>
</protein>
<evidence type="ECO:0000256" key="1">
    <source>
        <dbReference type="SAM" id="MobiDB-lite"/>
    </source>
</evidence>
<dbReference type="Proteomes" id="UP000827787">
    <property type="component" value="Segment"/>
</dbReference>
<feature type="compositionally biased region" description="Basic residues" evidence="1">
    <location>
        <begin position="248"/>
        <end position="267"/>
    </location>
</feature>
<accession>A0AAE7XHC3</accession>
<reference evidence="2 3" key="1">
    <citation type="submission" date="2021-06" db="EMBL/GenBank/DDBJ databases">
        <title>Complete genome sequence of Erwinia phage pEa_SNUABM_03.</title>
        <authorList>
            <person name="Kim S.G."/>
            <person name="Park S.C."/>
        </authorList>
    </citation>
    <scope>NUCLEOTIDE SEQUENCE [LARGE SCALE GENOMIC DNA]</scope>
</reference>